<protein>
    <submittedName>
        <fullName evidence="1">CLUMA_CG011211, isoform A</fullName>
    </submittedName>
</protein>
<evidence type="ECO:0000313" key="2">
    <source>
        <dbReference type="Proteomes" id="UP000183832"/>
    </source>
</evidence>
<evidence type="ECO:0000313" key="1">
    <source>
        <dbReference type="EMBL" id="CRK97835.1"/>
    </source>
</evidence>
<proteinExistence type="predicted"/>
<organism evidence="1 2">
    <name type="scientific">Clunio marinus</name>
    <dbReference type="NCBI Taxonomy" id="568069"/>
    <lineage>
        <taxon>Eukaryota</taxon>
        <taxon>Metazoa</taxon>
        <taxon>Ecdysozoa</taxon>
        <taxon>Arthropoda</taxon>
        <taxon>Hexapoda</taxon>
        <taxon>Insecta</taxon>
        <taxon>Pterygota</taxon>
        <taxon>Neoptera</taxon>
        <taxon>Endopterygota</taxon>
        <taxon>Diptera</taxon>
        <taxon>Nematocera</taxon>
        <taxon>Chironomoidea</taxon>
        <taxon>Chironomidae</taxon>
        <taxon>Clunio</taxon>
    </lineage>
</organism>
<name>A0A1J1ICA7_9DIPT</name>
<dbReference type="OrthoDB" id="7748004at2759"/>
<dbReference type="AlphaFoldDB" id="A0A1J1ICA7"/>
<dbReference type="EMBL" id="CVRI01000047">
    <property type="protein sequence ID" value="CRK97835.1"/>
    <property type="molecule type" value="Genomic_DNA"/>
</dbReference>
<reference evidence="1 2" key="1">
    <citation type="submission" date="2015-04" db="EMBL/GenBank/DDBJ databases">
        <authorList>
            <person name="Syromyatnikov M.Y."/>
            <person name="Popov V.N."/>
        </authorList>
    </citation>
    <scope>NUCLEOTIDE SEQUENCE [LARGE SCALE GENOMIC DNA]</scope>
</reference>
<gene>
    <name evidence="1" type="primary">putative AGAP007641-PA</name>
    <name evidence="1" type="ORF">CLUMA_CG011211</name>
</gene>
<sequence>MVQSKIISIDVAFLTYNSRRSANSPSVKMDSACTANVNDLRIHREQKRKNKDKMGRESYHHYKWYSSMLMREVRDEPERFLKINHWRIESGNSDAFMIDGTIYRSVSIIIGSDMEHWYCANGSKHTYGSRYRNFSHQKDNQIACFTINDNEATLVVQPQVTFGSCTSEICANNCIECKKYKSAFTKTNTMTKCACFPKYEDFQTMEESDVEIDSDSEDQDIAHMSEPYKDLKEKFNKFKLNAIREESLTN</sequence>
<dbReference type="Proteomes" id="UP000183832">
    <property type="component" value="Unassembled WGS sequence"/>
</dbReference>
<accession>A0A1J1ICA7</accession>
<keyword evidence="2" id="KW-1185">Reference proteome</keyword>